<gene>
    <name evidence="8" type="ORF">ABV408_10745</name>
</gene>
<reference evidence="8" key="1">
    <citation type="submission" date="2024-06" db="EMBL/GenBank/DDBJ databases">
        <title>Complete genome of Salinicola endophyticus HNIBRBA4755.</title>
        <authorList>
            <person name="Shin S.Y."/>
            <person name="Kang H."/>
            <person name="Song J."/>
        </authorList>
    </citation>
    <scope>NUCLEOTIDE SEQUENCE</scope>
    <source>
        <strain evidence="8">HNIBRBA4755</strain>
    </source>
</reference>
<dbReference type="RefSeq" id="WP_353978958.1">
    <property type="nucleotide sequence ID" value="NZ_CP159578.1"/>
</dbReference>
<dbReference type="GO" id="GO:0046872">
    <property type="term" value="F:metal ion binding"/>
    <property type="evidence" value="ECO:0007669"/>
    <property type="project" value="UniProtKB-KW"/>
</dbReference>
<dbReference type="GO" id="GO:0003723">
    <property type="term" value="F:RNA binding"/>
    <property type="evidence" value="ECO:0007669"/>
    <property type="project" value="UniProtKB-KW"/>
</dbReference>
<organism evidence="8">
    <name type="scientific">Salinicola endophyticus</name>
    <dbReference type="NCBI Taxonomy" id="1949083"/>
    <lineage>
        <taxon>Bacteria</taxon>
        <taxon>Pseudomonadati</taxon>
        <taxon>Pseudomonadota</taxon>
        <taxon>Gammaproteobacteria</taxon>
        <taxon>Oceanospirillales</taxon>
        <taxon>Halomonadaceae</taxon>
        <taxon>Salinicola</taxon>
    </lineage>
</organism>
<protein>
    <submittedName>
        <fullName evidence="8">Ribonuclease J</fullName>
        <ecNumber evidence="8">3.1.-.-</ecNumber>
    </submittedName>
</protein>
<dbReference type="InterPro" id="IPR001279">
    <property type="entry name" value="Metallo-B-lactamas"/>
</dbReference>
<evidence type="ECO:0000256" key="1">
    <source>
        <dbReference type="ARBA" id="ARBA00022722"/>
    </source>
</evidence>
<proteinExistence type="predicted"/>
<keyword evidence="6" id="KW-0694">RNA-binding</keyword>
<dbReference type="InterPro" id="IPR042173">
    <property type="entry name" value="RNase_J_2"/>
</dbReference>
<keyword evidence="1" id="KW-0540">Nuclease</keyword>
<dbReference type="PANTHER" id="PTHR43694">
    <property type="entry name" value="RIBONUCLEASE J"/>
    <property type="match status" value="1"/>
</dbReference>
<dbReference type="SUPFAM" id="SSF56281">
    <property type="entry name" value="Metallo-hydrolase/oxidoreductase"/>
    <property type="match status" value="1"/>
</dbReference>
<keyword evidence="2" id="KW-0479">Metal-binding</keyword>
<keyword evidence="5" id="KW-0269">Exonuclease</keyword>
<dbReference type="GO" id="GO:0004527">
    <property type="term" value="F:exonuclease activity"/>
    <property type="evidence" value="ECO:0007669"/>
    <property type="project" value="UniProtKB-KW"/>
</dbReference>
<dbReference type="InterPro" id="IPR011108">
    <property type="entry name" value="RMMBL"/>
</dbReference>
<sequence length="561" mass="61631">MFRPRAQIRPRTYPPLLFHPLGGCGEIGMNLSLYGYDDHWIAVDCGMMIRQDLPDAPLQIPDVAHLAAEGMIPEAVFITHGHEDHIGALAWIWPHWGCPVYATPLAIEMLRAKFLERGLRTDALCPVTPGSSVEQTPFKVGFVAVTHSIPESCALAIETPGARVLHTGDWKLDPAPLIGPPIDSRPFERLAPLDLVVADSTNADVEGHSRSESEAGAALEAVIRECRGRVAVSCFASNLARIQSLGQIAARCGRRVALLGRSMERMVAIARQLGYLEDFPPQVPTYDLGYLPPEEILIIATGSQGEPRSALSRLAQGRHPLLDLEAGDHVIFSARAIPGNERPIERLKNGLKRLDVHIHDEHSDPALHASGHPARAELRQLYGWLKPRLLLPVHGELTHQEAHRELAETLGIAVPERVVNGDLLALENGTLSPRRHFHLQPTLLSPRTRAGRPGAAATPRRAASSLSIALTLLPTETGWTRIGRLLWDSESALDLDEDALADWLDQRIDTIPAESLLQLRQQLFAPLNEWLKAHLAKLPELHLQLMPADPQPEHEVRSASG</sequence>
<keyword evidence="3 8" id="KW-0378">Hydrolase</keyword>
<evidence type="ECO:0000256" key="3">
    <source>
        <dbReference type="ARBA" id="ARBA00022801"/>
    </source>
</evidence>
<dbReference type="PANTHER" id="PTHR43694:SF1">
    <property type="entry name" value="RIBONUCLEASE J"/>
    <property type="match status" value="1"/>
</dbReference>
<evidence type="ECO:0000256" key="6">
    <source>
        <dbReference type="ARBA" id="ARBA00022884"/>
    </source>
</evidence>
<dbReference type="InterPro" id="IPR055132">
    <property type="entry name" value="RNase_J_b_CASP"/>
</dbReference>
<accession>A0AB74UAD6</accession>
<dbReference type="Pfam" id="PF00753">
    <property type="entry name" value="Lactamase_B"/>
    <property type="match status" value="1"/>
</dbReference>
<dbReference type="Pfam" id="PF22505">
    <property type="entry name" value="RNase_J_b_CASP"/>
    <property type="match status" value="1"/>
</dbReference>
<dbReference type="InterPro" id="IPR036866">
    <property type="entry name" value="RibonucZ/Hydroxyglut_hydro"/>
</dbReference>
<dbReference type="SMART" id="SM00849">
    <property type="entry name" value="Lactamase_B"/>
    <property type="match status" value="1"/>
</dbReference>
<name>A0AB74UAD6_9GAMM</name>
<feature type="domain" description="Metallo-beta-lactamase" evidence="7">
    <location>
        <begin position="28"/>
        <end position="208"/>
    </location>
</feature>
<dbReference type="CDD" id="cd07714">
    <property type="entry name" value="RNaseJ_MBL-fold"/>
    <property type="match status" value="1"/>
</dbReference>
<evidence type="ECO:0000313" key="8">
    <source>
        <dbReference type="EMBL" id="XCJ77927.1"/>
    </source>
</evidence>
<dbReference type="Gene3D" id="3.40.50.10710">
    <property type="entry name" value="Metallo-hydrolase/oxidoreductase"/>
    <property type="match status" value="1"/>
</dbReference>
<keyword evidence="4" id="KW-0862">Zinc</keyword>
<dbReference type="EC" id="3.1.-.-" evidence="8"/>
<dbReference type="EMBL" id="CP159578">
    <property type="protein sequence ID" value="XCJ77927.1"/>
    <property type="molecule type" value="Genomic_DNA"/>
</dbReference>
<dbReference type="Gene3D" id="3.60.15.10">
    <property type="entry name" value="Ribonuclease Z/Hydroxyacylglutathione hydrolase-like"/>
    <property type="match status" value="1"/>
</dbReference>
<dbReference type="AlphaFoldDB" id="A0AB74UAD6"/>
<evidence type="ECO:0000256" key="2">
    <source>
        <dbReference type="ARBA" id="ARBA00022723"/>
    </source>
</evidence>
<evidence type="ECO:0000256" key="5">
    <source>
        <dbReference type="ARBA" id="ARBA00022839"/>
    </source>
</evidence>
<evidence type="ECO:0000259" key="7">
    <source>
        <dbReference type="SMART" id="SM00849"/>
    </source>
</evidence>
<evidence type="ECO:0000256" key="4">
    <source>
        <dbReference type="ARBA" id="ARBA00022833"/>
    </source>
</evidence>
<dbReference type="Pfam" id="PF07521">
    <property type="entry name" value="RMMBL"/>
    <property type="match status" value="1"/>
</dbReference>